<proteinExistence type="predicted"/>
<organism evidence="2 3">
    <name type="scientific">Thalassotalea marina</name>
    <dbReference type="NCBI Taxonomy" id="1673741"/>
    <lineage>
        <taxon>Bacteria</taxon>
        <taxon>Pseudomonadati</taxon>
        <taxon>Pseudomonadota</taxon>
        <taxon>Gammaproteobacteria</taxon>
        <taxon>Alteromonadales</taxon>
        <taxon>Colwelliaceae</taxon>
        <taxon>Thalassotalea</taxon>
    </lineage>
</organism>
<dbReference type="Gene3D" id="3.40.50.1820">
    <property type="entry name" value="alpha/beta hydrolase"/>
    <property type="match status" value="1"/>
</dbReference>
<dbReference type="SUPFAM" id="SSF53474">
    <property type="entry name" value="alpha/beta-Hydrolases"/>
    <property type="match status" value="1"/>
</dbReference>
<sequence length="286" mass="32180">MKFNYFHGKQQKFGITQLGLAITAAFAKLAPKLSTLVGKQLLLNPHGRRRYQFKQIEPRHELNLVTSMGTAHVNLFGSSREVIVLTHGWGDNSYSFERLIQSLTEQGYMVAAVDHIGHGKSTGNKAHLLSFIETMEILLEHFELERIKVSAIVAHSMGAIATLNLPEASLDNKKIVLISSPVQFFDLMFEKVEQVGISRRLLIRVLEQVSGAYGRTWHQLKSENQRNKLGMDVTFVHDLNDRFAPFEHLKQFIQGHDKVITTEGLGHSKILGDTKVIDSITRVLAS</sequence>
<comment type="caution">
    <text evidence="2">The sequence shown here is derived from an EMBL/GenBank/DDBJ whole genome shotgun (WGS) entry which is preliminary data.</text>
</comment>
<reference evidence="2" key="1">
    <citation type="journal article" date="2014" name="Int. J. Syst. Evol. Microbiol.">
        <title>Complete genome sequence of Corynebacterium casei LMG S-19264T (=DSM 44701T), isolated from a smear-ripened cheese.</title>
        <authorList>
            <consortium name="US DOE Joint Genome Institute (JGI-PGF)"/>
            <person name="Walter F."/>
            <person name="Albersmeier A."/>
            <person name="Kalinowski J."/>
            <person name="Ruckert C."/>
        </authorList>
    </citation>
    <scope>NUCLEOTIDE SEQUENCE</scope>
    <source>
        <strain evidence="2">KCTC 42731</strain>
    </source>
</reference>
<dbReference type="InterPro" id="IPR050266">
    <property type="entry name" value="AB_hydrolase_sf"/>
</dbReference>
<keyword evidence="3" id="KW-1185">Reference proteome</keyword>
<reference evidence="2" key="2">
    <citation type="submission" date="2020-09" db="EMBL/GenBank/DDBJ databases">
        <authorList>
            <person name="Sun Q."/>
            <person name="Kim S."/>
        </authorList>
    </citation>
    <scope>NUCLEOTIDE SEQUENCE</scope>
    <source>
        <strain evidence="2">KCTC 42731</strain>
    </source>
</reference>
<evidence type="ECO:0000313" key="3">
    <source>
        <dbReference type="Proteomes" id="UP000623842"/>
    </source>
</evidence>
<dbReference type="PANTHER" id="PTHR43798">
    <property type="entry name" value="MONOACYLGLYCEROL LIPASE"/>
    <property type="match status" value="1"/>
</dbReference>
<evidence type="ECO:0000259" key="1">
    <source>
        <dbReference type="Pfam" id="PF12146"/>
    </source>
</evidence>
<accession>A0A919BP69</accession>
<dbReference type="InterPro" id="IPR022742">
    <property type="entry name" value="Hydrolase_4"/>
</dbReference>
<dbReference type="AlphaFoldDB" id="A0A919BP69"/>
<evidence type="ECO:0000313" key="2">
    <source>
        <dbReference type="EMBL" id="GHG01435.1"/>
    </source>
</evidence>
<dbReference type="Proteomes" id="UP000623842">
    <property type="component" value="Unassembled WGS sequence"/>
</dbReference>
<dbReference type="PANTHER" id="PTHR43798:SF33">
    <property type="entry name" value="HYDROLASE, PUTATIVE (AFU_ORTHOLOGUE AFUA_2G14860)-RELATED"/>
    <property type="match status" value="1"/>
</dbReference>
<dbReference type="EMBL" id="BNCK01000008">
    <property type="protein sequence ID" value="GHG01435.1"/>
    <property type="molecule type" value="Genomic_DNA"/>
</dbReference>
<gene>
    <name evidence="2" type="ORF">GCM10017161_32670</name>
</gene>
<dbReference type="GO" id="GO:0016020">
    <property type="term" value="C:membrane"/>
    <property type="evidence" value="ECO:0007669"/>
    <property type="project" value="TreeGrafter"/>
</dbReference>
<dbReference type="InterPro" id="IPR029058">
    <property type="entry name" value="AB_hydrolase_fold"/>
</dbReference>
<dbReference type="RefSeq" id="WP_189772823.1">
    <property type="nucleotide sequence ID" value="NZ_BNCK01000008.1"/>
</dbReference>
<dbReference type="Pfam" id="PF12146">
    <property type="entry name" value="Hydrolase_4"/>
    <property type="match status" value="1"/>
</dbReference>
<name>A0A919BP69_9GAMM</name>
<protein>
    <submittedName>
        <fullName evidence="2">Esterase</fullName>
    </submittedName>
</protein>
<feature type="domain" description="Serine aminopeptidase S33" evidence="1">
    <location>
        <begin position="78"/>
        <end position="192"/>
    </location>
</feature>